<dbReference type="InterPro" id="IPR043168">
    <property type="entry name" value="DegV_C"/>
</dbReference>
<dbReference type="AlphaFoldDB" id="A0A511QY48"/>
<dbReference type="SUPFAM" id="SSF82549">
    <property type="entry name" value="DAK1/DegV-like"/>
    <property type="match status" value="1"/>
</dbReference>
<dbReference type="Gene3D" id="3.30.1180.10">
    <property type="match status" value="1"/>
</dbReference>
<sequence>MERTAFVADSTLGLSPQEALKRDVYVIPQQVIIEGKSYRDYVEMTPDEVIQAQLAGKKVSTSQISAVDLEALYRNLLEKFDRIVSVHVSSKLSGTCSTARMVAEKFGNRVKVIDGLTLNGGLSFVIEEVQRKLSAGVPWDKLEEAIAPLVQRVRGFVLPATLEYLHRGGRIGGLQHFIGSLLKLLPVLEVRDGLVRPLERARGWHKGLQQLAQAFHQAFPEGARVILAHAYNPQGIEELRKLISQEGVVIEDLRECGPAVAAHTGPGTVALFAAPR</sequence>
<dbReference type="InterPro" id="IPR003797">
    <property type="entry name" value="DegV"/>
</dbReference>
<dbReference type="GO" id="GO:0008289">
    <property type="term" value="F:lipid binding"/>
    <property type="evidence" value="ECO:0007669"/>
    <property type="project" value="UniProtKB-KW"/>
</dbReference>
<reference evidence="2 3" key="1">
    <citation type="submission" date="2019-07" db="EMBL/GenBank/DDBJ databases">
        <title>Whole genome shotgun sequence of Meiothermus hypogaeus NBRC 106114.</title>
        <authorList>
            <person name="Hosoyama A."/>
            <person name="Uohara A."/>
            <person name="Ohji S."/>
            <person name="Ichikawa N."/>
        </authorList>
    </citation>
    <scope>NUCLEOTIDE SEQUENCE [LARGE SCALE GENOMIC DNA]</scope>
    <source>
        <strain evidence="2 3">NBRC 106114</strain>
    </source>
</reference>
<dbReference type="Gene3D" id="3.40.50.10170">
    <property type="match status" value="1"/>
</dbReference>
<name>A0A511QY48_9DEIN</name>
<accession>A0A511QY48</accession>
<keyword evidence="1" id="KW-0446">Lipid-binding</keyword>
<dbReference type="PANTHER" id="PTHR33434:SF2">
    <property type="entry name" value="FATTY ACID-BINDING PROTEIN TM_1468"/>
    <property type="match status" value="1"/>
</dbReference>
<dbReference type="InterPro" id="IPR050270">
    <property type="entry name" value="DegV_domain_contain"/>
</dbReference>
<dbReference type="EMBL" id="BJXL01000007">
    <property type="protein sequence ID" value="GEM82294.1"/>
    <property type="molecule type" value="Genomic_DNA"/>
</dbReference>
<comment type="caution">
    <text evidence="2">The sequence shown here is derived from an EMBL/GenBank/DDBJ whole genome shotgun (WGS) entry which is preliminary data.</text>
</comment>
<evidence type="ECO:0000256" key="1">
    <source>
        <dbReference type="ARBA" id="ARBA00023121"/>
    </source>
</evidence>
<dbReference type="Pfam" id="PF02645">
    <property type="entry name" value="DegV"/>
    <property type="match status" value="1"/>
</dbReference>
<dbReference type="PROSITE" id="PS51482">
    <property type="entry name" value="DEGV"/>
    <property type="match status" value="1"/>
</dbReference>
<gene>
    <name evidence="2" type="ORF">MHY01S_04600</name>
</gene>
<protein>
    <recommendedName>
        <fullName evidence="4">DegV family protein</fullName>
    </recommendedName>
</protein>
<dbReference type="PANTHER" id="PTHR33434">
    <property type="entry name" value="DEGV DOMAIN-CONTAINING PROTEIN DR_1986-RELATED"/>
    <property type="match status" value="1"/>
</dbReference>
<dbReference type="RefSeq" id="WP_119340137.1">
    <property type="nucleotide sequence ID" value="NZ_BJXL01000007.1"/>
</dbReference>
<dbReference type="OrthoDB" id="24767at2"/>
<proteinExistence type="predicted"/>
<evidence type="ECO:0008006" key="4">
    <source>
        <dbReference type="Google" id="ProtNLM"/>
    </source>
</evidence>
<organism evidence="2 3">
    <name type="scientific">Meiothermus hypogaeus NBRC 106114</name>
    <dbReference type="NCBI Taxonomy" id="1227553"/>
    <lineage>
        <taxon>Bacteria</taxon>
        <taxon>Thermotogati</taxon>
        <taxon>Deinococcota</taxon>
        <taxon>Deinococci</taxon>
        <taxon>Thermales</taxon>
        <taxon>Thermaceae</taxon>
        <taxon>Meiothermus</taxon>
    </lineage>
</organism>
<dbReference type="Proteomes" id="UP000321197">
    <property type="component" value="Unassembled WGS sequence"/>
</dbReference>
<evidence type="ECO:0000313" key="2">
    <source>
        <dbReference type="EMBL" id="GEM82294.1"/>
    </source>
</evidence>
<evidence type="ECO:0000313" key="3">
    <source>
        <dbReference type="Proteomes" id="UP000321197"/>
    </source>
</evidence>
<dbReference type="NCBIfam" id="TIGR00762">
    <property type="entry name" value="DegV"/>
    <property type="match status" value="1"/>
</dbReference>